<evidence type="ECO:0000256" key="1">
    <source>
        <dbReference type="SAM" id="SignalP"/>
    </source>
</evidence>
<dbReference type="AlphaFoldDB" id="A0A4Q1HLK0"/>
<comment type="caution">
    <text evidence="3">The sequence shown here is derived from an EMBL/GenBank/DDBJ whole genome shotgun (WGS) entry which is preliminary data.</text>
</comment>
<protein>
    <recommendedName>
        <fullName evidence="2">Ysc84 actin-binding domain-containing protein</fullName>
    </recommendedName>
</protein>
<dbReference type="Pfam" id="PF04366">
    <property type="entry name" value="Ysc84"/>
    <property type="match status" value="1"/>
</dbReference>
<keyword evidence="4" id="KW-1185">Reference proteome</keyword>
<reference evidence="3 4" key="1">
    <citation type="journal article" date="2017" name="Int. J. Syst. Evol. Microbiol.">
        <title>Achromobacter aloeverae sp. nov., isolated from the root of Aloe vera (L.) Burm.f.</title>
        <authorList>
            <person name="Kuncharoen N."/>
            <person name="Muramatsu Y."/>
            <person name="Shibata C."/>
            <person name="Kamakura Y."/>
            <person name="Nakagawa Y."/>
            <person name="Tanasupawat S."/>
        </authorList>
    </citation>
    <scope>NUCLEOTIDE SEQUENCE [LARGE SCALE GENOMIC DNA]</scope>
    <source>
        <strain evidence="3 4">AVA-1</strain>
    </source>
</reference>
<proteinExistence type="predicted"/>
<sequence length="192" mass="19660">MINRRKFVTLPAALLMSAALAACTTTGSNSGGTSANKRQELNSGADATLNRLYSSVPGSREMGNKAKGILVFPNVLAAGFLFGAEYGQGVLKVGGAPSGYYSTTTGSFGLQAGAQSKAVIIMFMTQPELDKFRNSNGWTAGADASVALAKIGANGAVDTTTARQAVVAFVLTNAGLMANLSIEGTKISKLDL</sequence>
<feature type="signal peptide" evidence="1">
    <location>
        <begin position="1"/>
        <end position="21"/>
    </location>
</feature>
<evidence type="ECO:0000313" key="3">
    <source>
        <dbReference type="EMBL" id="RXN90398.1"/>
    </source>
</evidence>
<accession>A0A4Q1HLK0</accession>
<dbReference type="PROSITE" id="PS51257">
    <property type="entry name" value="PROKAR_LIPOPROTEIN"/>
    <property type="match status" value="1"/>
</dbReference>
<feature type="domain" description="Ysc84 actin-binding" evidence="2">
    <location>
        <begin position="105"/>
        <end position="188"/>
    </location>
</feature>
<dbReference type="Proteomes" id="UP000290849">
    <property type="component" value="Unassembled WGS sequence"/>
</dbReference>
<evidence type="ECO:0000259" key="2">
    <source>
        <dbReference type="Pfam" id="PF04366"/>
    </source>
</evidence>
<feature type="chain" id="PRO_5020310838" description="Ysc84 actin-binding domain-containing protein" evidence="1">
    <location>
        <begin position="22"/>
        <end position="192"/>
    </location>
</feature>
<dbReference type="OrthoDB" id="198978at2"/>
<gene>
    <name evidence="3" type="ORF">C7R54_12895</name>
</gene>
<organism evidence="3 4">
    <name type="scientific">Achromobacter aloeverae</name>
    <dbReference type="NCBI Taxonomy" id="1750518"/>
    <lineage>
        <taxon>Bacteria</taxon>
        <taxon>Pseudomonadati</taxon>
        <taxon>Pseudomonadota</taxon>
        <taxon>Betaproteobacteria</taxon>
        <taxon>Burkholderiales</taxon>
        <taxon>Alcaligenaceae</taxon>
        <taxon>Achromobacter</taxon>
    </lineage>
</organism>
<dbReference type="CDD" id="cd11524">
    <property type="entry name" value="SYLF"/>
    <property type="match status" value="1"/>
</dbReference>
<dbReference type="EMBL" id="PYAL01000003">
    <property type="protein sequence ID" value="RXN90398.1"/>
    <property type="molecule type" value="Genomic_DNA"/>
</dbReference>
<keyword evidence="1" id="KW-0732">Signal</keyword>
<evidence type="ECO:0000313" key="4">
    <source>
        <dbReference type="Proteomes" id="UP000290849"/>
    </source>
</evidence>
<dbReference type="InterPro" id="IPR007461">
    <property type="entry name" value="Ysc84_actin-binding"/>
</dbReference>
<name>A0A4Q1HLK0_9BURK</name>